<feature type="domain" description="Sigma-54 factor interaction" evidence="7">
    <location>
        <begin position="329"/>
        <end position="559"/>
    </location>
</feature>
<dbReference type="Pfam" id="PF02954">
    <property type="entry name" value="HTH_8"/>
    <property type="match status" value="1"/>
</dbReference>
<dbReference type="Gene3D" id="1.10.10.60">
    <property type="entry name" value="Homeodomain-like"/>
    <property type="match status" value="1"/>
</dbReference>
<evidence type="ECO:0000256" key="1">
    <source>
        <dbReference type="ARBA" id="ARBA00022741"/>
    </source>
</evidence>
<evidence type="ECO:0000256" key="3">
    <source>
        <dbReference type="ARBA" id="ARBA00023015"/>
    </source>
</evidence>
<dbReference type="RefSeq" id="WP_091176497.1">
    <property type="nucleotide sequence ID" value="NZ_FNCG01000035.1"/>
</dbReference>
<dbReference type="Proteomes" id="UP000199705">
    <property type="component" value="Unassembled WGS sequence"/>
</dbReference>
<evidence type="ECO:0000256" key="2">
    <source>
        <dbReference type="ARBA" id="ARBA00022840"/>
    </source>
</evidence>
<dbReference type="GO" id="GO:0043565">
    <property type="term" value="F:sequence-specific DNA binding"/>
    <property type="evidence" value="ECO:0007669"/>
    <property type="project" value="InterPro"/>
</dbReference>
<dbReference type="InterPro" id="IPR025943">
    <property type="entry name" value="Sigma_54_int_dom_ATP-bd_2"/>
</dbReference>
<keyword evidence="5" id="KW-0804">Transcription</keyword>
<sequence>MIEKLLIVEDEFIVANDLTNMMENAGYNVCGTADSVESAKAAVDKYQPTWVLLDIFLQDDSMGTELAPYLQEKGIGFIYISANTNQSILEAAKATQPYGFLVKPFREKDLLIMLDIARSKHETSLQFTAQRELLLQQQVRALTDEQTTLESKLNKIPATFQSLIPFDYLAFSYTPANSNKPESGAFFRVGFNEYQVLPALEAKQLIQVFYYQGSQTQIRKSVDVSILNGGAFHSFQAGRIPGGGLLAPYRLNSSLQLLNKTSEGTLQLAFFNRNENGFDHSHKTLLCKNEKFVFRLFNTLSLAYNGDSKTLRRASRIQPVKSVPKFEGIYGNSAALLHVLDNVEMVADTPVTVLILGESGTGKEKIAHNIHLLSSRRDAPFITVNCAAIPADLIESELFGHEKGAFTGAIEKRIGKFEAANGGTIFLDEIGELPLESQVKLLRVLQEKQFEHIGSSKTIKVDVRIVAATNRNLEKEVGEGRFRLDLFYRLNVYPINLPPLRDRKEDIPVLARYFLLKSAEEMGRLEAPELSPAALKQLSVYNWPGNIRELNHLMERTLIKTRGKIVESIEMPAVKRTDSMPATSTGDNRKTLEQIEAEHILSVLKSCNGKVTGVGGAAEILGLPPSTLTSRMKKLSIKKELYHDR</sequence>
<dbReference type="SUPFAM" id="SSF52540">
    <property type="entry name" value="P-loop containing nucleoside triphosphate hydrolases"/>
    <property type="match status" value="1"/>
</dbReference>
<dbReference type="InterPro" id="IPR011006">
    <property type="entry name" value="CheY-like_superfamily"/>
</dbReference>
<dbReference type="GO" id="GO:0005524">
    <property type="term" value="F:ATP binding"/>
    <property type="evidence" value="ECO:0007669"/>
    <property type="project" value="UniProtKB-KW"/>
</dbReference>
<dbReference type="Pfam" id="PF00158">
    <property type="entry name" value="Sigma54_activat"/>
    <property type="match status" value="1"/>
</dbReference>
<dbReference type="PROSITE" id="PS00688">
    <property type="entry name" value="SIGMA54_INTERACT_3"/>
    <property type="match status" value="1"/>
</dbReference>
<dbReference type="SUPFAM" id="SSF52172">
    <property type="entry name" value="CheY-like"/>
    <property type="match status" value="1"/>
</dbReference>
<dbReference type="InterPro" id="IPR009057">
    <property type="entry name" value="Homeodomain-like_sf"/>
</dbReference>
<dbReference type="FunFam" id="3.40.50.300:FF:000006">
    <property type="entry name" value="DNA-binding transcriptional regulator NtrC"/>
    <property type="match status" value="1"/>
</dbReference>
<dbReference type="Pfam" id="PF00072">
    <property type="entry name" value="Response_reg"/>
    <property type="match status" value="1"/>
</dbReference>
<evidence type="ECO:0000256" key="4">
    <source>
        <dbReference type="ARBA" id="ARBA00023125"/>
    </source>
</evidence>
<dbReference type="PANTHER" id="PTHR32071">
    <property type="entry name" value="TRANSCRIPTIONAL REGULATORY PROTEIN"/>
    <property type="match status" value="1"/>
</dbReference>
<dbReference type="Gene3D" id="1.10.8.60">
    <property type="match status" value="1"/>
</dbReference>
<keyword evidence="9" id="KW-0456">Lyase</keyword>
<evidence type="ECO:0000256" key="6">
    <source>
        <dbReference type="PROSITE-ProRule" id="PRU00169"/>
    </source>
</evidence>
<dbReference type="Pfam" id="PF25601">
    <property type="entry name" value="AAA_lid_14"/>
    <property type="match status" value="1"/>
</dbReference>
<dbReference type="InterPro" id="IPR058031">
    <property type="entry name" value="AAA_lid_NorR"/>
</dbReference>
<dbReference type="CDD" id="cd00009">
    <property type="entry name" value="AAA"/>
    <property type="match status" value="1"/>
</dbReference>
<dbReference type="PANTHER" id="PTHR32071:SF117">
    <property type="entry name" value="PTS-DEPENDENT DIHYDROXYACETONE KINASE OPERON REGULATORY PROTEIN-RELATED"/>
    <property type="match status" value="1"/>
</dbReference>
<dbReference type="GO" id="GO:0000160">
    <property type="term" value="P:phosphorelay signal transduction system"/>
    <property type="evidence" value="ECO:0007669"/>
    <property type="project" value="InterPro"/>
</dbReference>
<accession>A0A1G8NQA3</accession>
<dbReference type="InterPro" id="IPR001789">
    <property type="entry name" value="Sig_transdc_resp-reg_receiver"/>
</dbReference>
<dbReference type="STRING" id="551996.SAMN05192573_13517"/>
<evidence type="ECO:0000256" key="5">
    <source>
        <dbReference type="ARBA" id="ARBA00023163"/>
    </source>
</evidence>
<dbReference type="GO" id="GO:0016829">
    <property type="term" value="F:lyase activity"/>
    <property type="evidence" value="ECO:0007669"/>
    <property type="project" value="UniProtKB-KW"/>
</dbReference>
<dbReference type="InterPro" id="IPR002078">
    <property type="entry name" value="Sigma_54_int"/>
</dbReference>
<reference evidence="10" key="1">
    <citation type="submission" date="2016-10" db="EMBL/GenBank/DDBJ databases">
        <authorList>
            <person name="Varghese N."/>
            <person name="Submissions S."/>
        </authorList>
    </citation>
    <scope>NUCLEOTIDE SEQUENCE [LARGE SCALE GENOMIC DNA]</scope>
    <source>
        <strain evidence="10">Gh-67</strain>
    </source>
</reference>
<dbReference type="Gene3D" id="3.40.50.2300">
    <property type="match status" value="1"/>
</dbReference>
<organism evidence="9 10">
    <name type="scientific">Mucilaginibacter gossypii</name>
    <dbReference type="NCBI Taxonomy" id="551996"/>
    <lineage>
        <taxon>Bacteria</taxon>
        <taxon>Pseudomonadati</taxon>
        <taxon>Bacteroidota</taxon>
        <taxon>Sphingobacteriia</taxon>
        <taxon>Sphingobacteriales</taxon>
        <taxon>Sphingobacteriaceae</taxon>
        <taxon>Mucilaginibacter</taxon>
    </lineage>
</organism>
<name>A0A1G8NQA3_9SPHI</name>
<keyword evidence="2" id="KW-0067">ATP-binding</keyword>
<dbReference type="PROSITE" id="PS50110">
    <property type="entry name" value="RESPONSE_REGULATORY"/>
    <property type="match status" value="1"/>
</dbReference>
<feature type="domain" description="Response regulatory" evidence="8">
    <location>
        <begin position="4"/>
        <end position="118"/>
    </location>
</feature>
<keyword evidence="1" id="KW-0547">Nucleotide-binding</keyword>
<dbReference type="InterPro" id="IPR003593">
    <property type="entry name" value="AAA+_ATPase"/>
</dbReference>
<dbReference type="InterPro" id="IPR025944">
    <property type="entry name" value="Sigma_54_int_dom_CS"/>
</dbReference>
<evidence type="ECO:0000259" key="8">
    <source>
        <dbReference type="PROSITE" id="PS50110"/>
    </source>
</evidence>
<dbReference type="EMBL" id="FNCG01000035">
    <property type="protein sequence ID" value="SDI82449.1"/>
    <property type="molecule type" value="Genomic_DNA"/>
</dbReference>
<dbReference type="InterPro" id="IPR002197">
    <property type="entry name" value="HTH_Fis"/>
</dbReference>
<dbReference type="PROSITE" id="PS00676">
    <property type="entry name" value="SIGMA54_INTERACT_2"/>
    <property type="match status" value="1"/>
</dbReference>
<evidence type="ECO:0000313" key="10">
    <source>
        <dbReference type="Proteomes" id="UP000199705"/>
    </source>
</evidence>
<dbReference type="InterPro" id="IPR027417">
    <property type="entry name" value="P-loop_NTPase"/>
</dbReference>
<proteinExistence type="predicted"/>
<dbReference type="SUPFAM" id="SSF46689">
    <property type="entry name" value="Homeodomain-like"/>
    <property type="match status" value="1"/>
</dbReference>
<dbReference type="SMART" id="SM00382">
    <property type="entry name" value="AAA"/>
    <property type="match status" value="1"/>
</dbReference>
<dbReference type="PROSITE" id="PS00675">
    <property type="entry name" value="SIGMA54_INTERACT_1"/>
    <property type="match status" value="1"/>
</dbReference>
<gene>
    <name evidence="9" type="ORF">SAMN05192573_13517</name>
</gene>
<keyword evidence="3" id="KW-0805">Transcription regulation</keyword>
<protein>
    <submittedName>
        <fullName evidence="9">Formate hydrogenlyase transcriptional activator</fullName>
    </submittedName>
</protein>
<feature type="modified residue" description="4-aspartylphosphate" evidence="6">
    <location>
        <position position="54"/>
    </location>
</feature>
<dbReference type="InterPro" id="IPR025662">
    <property type="entry name" value="Sigma_54_int_dom_ATP-bd_1"/>
</dbReference>
<dbReference type="GO" id="GO:0006355">
    <property type="term" value="P:regulation of DNA-templated transcription"/>
    <property type="evidence" value="ECO:0007669"/>
    <property type="project" value="InterPro"/>
</dbReference>
<dbReference type="SMART" id="SM00448">
    <property type="entry name" value="REC"/>
    <property type="match status" value="1"/>
</dbReference>
<keyword evidence="4" id="KW-0238">DNA-binding</keyword>
<dbReference type="AlphaFoldDB" id="A0A1G8NQA3"/>
<evidence type="ECO:0000259" key="7">
    <source>
        <dbReference type="PROSITE" id="PS50045"/>
    </source>
</evidence>
<evidence type="ECO:0000313" key="9">
    <source>
        <dbReference type="EMBL" id="SDI82449.1"/>
    </source>
</evidence>
<keyword evidence="6" id="KW-0597">Phosphoprotein</keyword>
<keyword evidence="10" id="KW-1185">Reference proteome</keyword>
<dbReference type="Gene3D" id="3.40.50.300">
    <property type="entry name" value="P-loop containing nucleotide triphosphate hydrolases"/>
    <property type="match status" value="1"/>
</dbReference>
<dbReference type="PROSITE" id="PS50045">
    <property type="entry name" value="SIGMA54_INTERACT_4"/>
    <property type="match status" value="1"/>
</dbReference>